<proteinExistence type="predicted"/>
<name>A0A1C3XTP6_9BRAD</name>
<evidence type="ECO:0000313" key="2">
    <source>
        <dbReference type="EMBL" id="SCB55631.1"/>
    </source>
</evidence>
<keyword evidence="3" id="KW-1185">Reference proteome</keyword>
<dbReference type="Proteomes" id="UP000199184">
    <property type="component" value="Unassembled WGS sequence"/>
</dbReference>
<dbReference type="AlphaFoldDB" id="A0A1C3XTP6"/>
<evidence type="ECO:0008006" key="4">
    <source>
        <dbReference type="Google" id="ProtNLM"/>
    </source>
</evidence>
<dbReference type="Gene3D" id="3.10.450.50">
    <property type="match status" value="1"/>
</dbReference>
<keyword evidence="1" id="KW-0732">Signal</keyword>
<dbReference type="EMBL" id="FMAI01000047">
    <property type="protein sequence ID" value="SCB55631.1"/>
    <property type="molecule type" value="Genomic_DNA"/>
</dbReference>
<feature type="chain" id="PRO_5008686929" description="DUF4440 domain-containing protein" evidence="1">
    <location>
        <begin position="45"/>
        <end position="175"/>
    </location>
</feature>
<evidence type="ECO:0000256" key="1">
    <source>
        <dbReference type="SAM" id="SignalP"/>
    </source>
</evidence>
<dbReference type="RefSeq" id="WP_091967292.1">
    <property type="nucleotide sequence ID" value="NZ_FMAI01000047.1"/>
</dbReference>
<feature type="signal peptide" evidence="1">
    <location>
        <begin position="1"/>
        <end position="44"/>
    </location>
</feature>
<sequence length="175" mass="19157">MPPSEMSRGSIRPRPFARCRRRAAAATAALLLAAAFWPAGGAQAAANDAEARTIFEKFIAAQNAHDADDVKVMLWNSPGTLLFARGIETRGRDAVATRFKAYYEGTWHLEPDMSKFHVAVISNEVMQILVPIVFTRGLSGKPSQQNTFLISQTYVQDATGWHVASILPVANTELK</sequence>
<protein>
    <recommendedName>
        <fullName evidence="4">DUF4440 domain-containing protein</fullName>
    </recommendedName>
</protein>
<dbReference type="SUPFAM" id="SSF54427">
    <property type="entry name" value="NTF2-like"/>
    <property type="match status" value="1"/>
</dbReference>
<gene>
    <name evidence="2" type="ORF">GA0061098_104723</name>
</gene>
<organism evidence="2 3">
    <name type="scientific">Bradyrhizobium shewense</name>
    <dbReference type="NCBI Taxonomy" id="1761772"/>
    <lineage>
        <taxon>Bacteria</taxon>
        <taxon>Pseudomonadati</taxon>
        <taxon>Pseudomonadota</taxon>
        <taxon>Alphaproteobacteria</taxon>
        <taxon>Hyphomicrobiales</taxon>
        <taxon>Nitrobacteraceae</taxon>
        <taxon>Bradyrhizobium</taxon>
    </lineage>
</organism>
<accession>A0A1C3XTP6</accession>
<reference evidence="3" key="1">
    <citation type="submission" date="2016-08" db="EMBL/GenBank/DDBJ databases">
        <authorList>
            <person name="Varghese N."/>
            <person name="Submissions Spin"/>
        </authorList>
    </citation>
    <scope>NUCLEOTIDE SEQUENCE [LARGE SCALE GENOMIC DNA]</scope>
    <source>
        <strain evidence="3">ERR11</strain>
    </source>
</reference>
<dbReference type="InterPro" id="IPR032710">
    <property type="entry name" value="NTF2-like_dom_sf"/>
</dbReference>
<evidence type="ECO:0000313" key="3">
    <source>
        <dbReference type="Proteomes" id="UP000199184"/>
    </source>
</evidence>